<evidence type="ECO:0000313" key="12">
    <source>
        <dbReference type="EMBL" id="GMR50852.1"/>
    </source>
</evidence>
<evidence type="ECO:0000256" key="9">
    <source>
        <dbReference type="SAM" id="MobiDB-lite"/>
    </source>
</evidence>
<evidence type="ECO:0000256" key="3">
    <source>
        <dbReference type="ARBA" id="ARBA00022692"/>
    </source>
</evidence>
<feature type="transmembrane region" description="Helical" evidence="10">
    <location>
        <begin position="365"/>
        <end position="383"/>
    </location>
</feature>
<dbReference type="PANTHER" id="PTHR11003:SF317">
    <property type="entry name" value="POTASSIUM CHANNEL DOMAIN-CONTAINING PROTEIN"/>
    <property type="match status" value="1"/>
</dbReference>
<feature type="compositionally biased region" description="Polar residues" evidence="9">
    <location>
        <begin position="94"/>
        <end position="108"/>
    </location>
</feature>
<keyword evidence="13" id="KW-1185">Reference proteome</keyword>
<feature type="region of interest" description="Disordered" evidence="9">
    <location>
        <begin position="714"/>
        <end position="848"/>
    </location>
</feature>
<feature type="domain" description="Potassium channel" evidence="11">
    <location>
        <begin position="371"/>
        <end position="444"/>
    </location>
</feature>
<dbReference type="GO" id="GO:0030322">
    <property type="term" value="P:stabilization of membrane potential"/>
    <property type="evidence" value="ECO:0007669"/>
    <property type="project" value="TreeGrafter"/>
</dbReference>
<sequence length="848" mass="93633">MAIKLHRVRDRVQRHNVLVKVDGQTMRLDWITKTTKNATPLFVHVFMIVSVGLYAVLGAWCMQKIEGGTPDQIKSGGILRRHVSMPHSFFDDGNFTQISNSPPDQPSATPKHRRRRRGEEKIATWGAPSSARHRRAAVELRRSRECVVDVLKRLTSSESCGSLELDEKTATMLDACYRISIDKGTHTKDVIFMNSREEVESVGEEDEEVIPWSFVDALLFTFTVITTIGYGNVAPRTFEGRLFVIFYGLVGIPFTLLAIADLGKFLSEIMYTCSRAMKRARKKLRVLLASRSRYFRNSTFSFARISAREKSTEATNGSFLTKPLDTEDLVSIEEGSGSDPPNAPAVVIHGEDHVEEEDFIDDGQALSLFILFVVYIAIGALILSQYEPDLDFFKAVYFNFVTLTSIGLGDIVPRSETYMIFTIAYIAVGLALTTIAIEIAADTLKRLHYFGRKIENVAAVPIWFGGKKLTMKALVKNLGDQFNLPTTVVKDLNLDTFVENAIKVEAGEMETLRPAPFDPDPDELEVQFVEEVIAYFESNAGPQDAEPAWVADPTPSPSPTQTPIRINSSQLQPSPPRESSPDTVREPTPKTRTPTPQPTPAPSPEPNREHTPSPPPREPTPSPPPPREQTPEQQPELIREPTPPPSPRETTPSFLREPTPEPEPESTVKEEEPLIPDTKPKKLTAAELEEQKRRAYSEEAWRRYQEYQKQWKKFRATQKPGGAAAGASGIGAATKPSGGPILPRVASSSGREEIKQLKKTVPGWAGVSSRPTSATGSTPGSSTGTPNRSPSRTPTTSMSREPSRTSMTRPSPTVTSRTGSRPTSAMPSRTTSNASTRGARGRSPTSNQ</sequence>
<dbReference type="InterPro" id="IPR003280">
    <property type="entry name" value="2pore_dom_K_chnl"/>
</dbReference>
<evidence type="ECO:0000256" key="10">
    <source>
        <dbReference type="SAM" id="Phobius"/>
    </source>
</evidence>
<dbReference type="InterPro" id="IPR013099">
    <property type="entry name" value="K_chnl_dom"/>
</dbReference>
<keyword evidence="6 10" id="KW-0472">Membrane</keyword>
<dbReference type="GO" id="GO:0022841">
    <property type="term" value="F:potassium ion leak channel activity"/>
    <property type="evidence" value="ECO:0007669"/>
    <property type="project" value="TreeGrafter"/>
</dbReference>
<feature type="compositionally biased region" description="Low complexity" evidence="9">
    <location>
        <begin position="768"/>
        <end position="824"/>
    </location>
</feature>
<evidence type="ECO:0000256" key="2">
    <source>
        <dbReference type="ARBA" id="ARBA00022448"/>
    </source>
</evidence>
<organism evidence="12 13">
    <name type="scientific">Pristionchus mayeri</name>
    <dbReference type="NCBI Taxonomy" id="1317129"/>
    <lineage>
        <taxon>Eukaryota</taxon>
        <taxon>Metazoa</taxon>
        <taxon>Ecdysozoa</taxon>
        <taxon>Nematoda</taxon>
        <taxon>Chromadorea</taxon>
        <taxon>Rhabditida</taxon>
        <taxon>Rhabditina</taxon>
        <taxon>Diplogasteromorpha</taxon>
        <taxon>Diplogasteroidea</taxon>
        <taxon>Neodiplogasteridae</taxon>
        <taxon>Pristionchus</taxon>
    </lineage>
</organism>
<keyword evidence="5 8" id="KW-0406">Ion transport</keyword>
<evidence type="ECO:0000313" key="13">
    <source>
        <dbReference type="Proteomes" id="UP001328107"/>
    </source>
</evidence>
<dbReference type="SUPFAM" id="SSF81324">
    <property type="entry name" value="Voltage-gated potassium channels"/>
    <property type="match status" value="2"/>
</dbReference>
<feature type="domain" description="Potassium channel" evidence="11">
    <location>
        <begin position="209"/>
        <end position="267"/>
    </location>
</feature>
<feature type="compositionally biased region" description="Pro residues" evidence="9">
    <location>
        <begin position="612"/>
        <end position="628"/>
    </location>
</feature>
<evidence type="ECO:0000256" key="5">
    <source>
        <dbReference type="ARBA" id="ARBA00023065"/>
    </source>
</evidence>
<comment type="similarity">
    <text evidence="8">Belongs to the two pore domain potassium channel (TC 1.A.1.8) family.</text>
</comment>
<dbReference type="Proteomes" id="UP001328107">
    <property type="component" value="Unassembled WGS sequence"/>
</dbReference>
<evidence type="ECO:0000256" key="4">
    <source>
        <dbReference type="ARBA" id="ARBA00022989"/>
    </source>
</evidence>
<feature type="transmembrane region" description="Helical" evidence="10">
    <location>
        <begin position="242"/>
        <end position="260"/>
    </location>
</feature>
<comment type="subcellular location">
    <subcellularLocation>
        <location evidence="1">Membrane</location>
        <topology evidence="1">Multi-pass membrane protein</topology>
    </subcellularLocation>
</comment>
<keyword evidence="4 10" id="KW-1133">Transmembrane helix</keyword>
<feature type="compositionally biased region" description="Polar residues" evidence="9">
    <location>
        <begin position="825"/>
        <end position="836"/>
    </location>
</feature>
<keyword evidence="3 8" id="KW-0812">Transmembrane</keyword>
<evidence type="ECO:0000256" key="6">
    <source>
        <dbReference type="ARBA" id="ARBA00023136"/>
    </source>
</evidence>
<comment type="caution">
    <text evidence="12">The sequence shown here is derived from an EMBL/GenBank/DDBJ whole genome shotgun (WGS) entry which is preliminary data.</text>
</comment>
<evidence type="ECO:0000256" key="8">
    <source>
        <dbReference type="RuleBase" id="RU003857"/>
    </source>
</evidence>
<evidence type="ECO:0000256" key="7">
    <source>
        <dbReference type="ARBA" id="ARBA00023303"/>
    </source>
</evidence>
<accession>A0AAN5CUI4</accession>
<evidence type="ECO:0000256" key="1">
    <source>
        <dbReference type="ARBA" id="ARBA00004141"/>
    </source>
</evidence>
<feature type="region of interest" description="Disordered" evidence="9">
    <location>
        <begin position="543"/>
        <end position="697"/>
    </location>
</feature>
<protein>
    <recommendedName>
        <fullName evidence="11">Potassium channel domain-containing protein</fullName>
    </recommendedName>
</protein>
<reference evidence="13" key="1">
    <citation type="submission" date="2022-10" db="EMBL/GenBank/DDBJ databases">
        <title>Genome assembly of Pristionchus species.</title>
        <authorList>
            <person name="Yoshida K."/>
            <person name="Sommer R.J."/>
        </authorList>
    </citation>
    <scope>NUCLEOTIDE SEQUENCE [LARGE SCALE GENOMIC DNA]</scope>
    <source>
        <strain evidence="13">RS5460</strain>
    </source>
</reference>
<dbReference type="Pfam" id="PF07885">
    <property type="entry name" value="Ion_trans_2"/>
    <property type="match status" value="2"/>
</dbReference>
<dbReference type="GO" id="GO:0015271">
    <property type="term" value="F:outward rectifier potassium channel activity"/>
    <property type="evidence" value="ECO:0007669"/>
    <property type="project" value="TreeGrafter"/>
</dbReference>
<feature type="region of interest" description="Disordered" evidence="9">
    <location>
        <begin position="94"/>
        <end position="126"/>
    </location>
</feature>
<feature type="compositionally biased region" description="Low complexity" evidence="9">
    <location>
        <begin position="721"/>
        <end position="733"/>
    </location>
</feature>
<feature type="compositionally biased region" description="Pro residues" evidence="9">
    <location>
        <begin position="595"/>
        <end position="605"/>
    </location>
</feature>
<dbReference type="EMBL" id="BTRK01000004">
    <property type="protein sequence ID" value="GMR50852.1"/>
    <property type="molecule type" value="Genomic_DNA"/>
</dbReference>
<feature type="transmembrane region" description="Helical" evidence="10">
    <location>
        <begin position="395"/>
        <end position="412"/>
    </location>
</feature>
<evidence type="ECO:0000259" key="11">
    <source>
        <dbReference type="Pfam" id="PF07885"/>
    </source>
</evidence>
<feature type="transmembrane region" description="Helical" evidence="10">
    <location>
        <begin position="41"/>
        <end position="60"/>
    </location>
</feature>
<proteinExistence type="inferred from homology"/>
<dbReference type="GO" id="GO:0005886">
    <property type="term" value="C:plasma membrane"/>
    <property type="evidence" value="ECO:0007669"/>
    <property type="project" value="TreeGrafter"/>
</dbReference>
<dbReference type="PANTHER" id="PTHR11003">
    <property type="entry name" value="POTASSIUM CHANNEL, SUBFAMILY K"/>
    <property type="match status" value="1"/>
</dbReference>
<dbReference type="AlphaFoldDB" id="A0AAN5CUI4"/>
<keyword evidence="2 8" id="KW-0813">Transport</keyword>
<keyword evidence="7 8" id="KW-0407">Ion channel</keyword>
<feature type="transmembrane region" description="Helical" evidence="10">
    <location>
        <begin position="418"/>
        <end position="441"/>
    </location>
</feature>
<name>A0AAN5CUI4_9BILA</name>
<dbReference type="PRINTS" id="PR01333">
    <property type="entry name" value="2POREKCHANEL"/>
</dbReference>
<dbReference type="Gene3D" id="1.10.287.70">
    <property type="match status" value="1"/>
</dbReference>
<feature type="compositionally biased region" description="Basic and acidic residues" evidence="9">
    <location>
        <begin position="579"/>
        <end position="589"/>
    </location>
</feature>
<gene>
    <name evidence="12" type="ORF">PMAYCL1PPCAC_21047</name>
</gene>